<gene>
    <name evidence="16" type="ORF">llap_21861</name>
</gene>
<protein>
    <recommendedName>
        <fullName evidence="4">Scinderin</fullName>
    </recommendedName>
    <alternativeName>
        <fullName evidence="13">Adseverin</fullName>
    </alternativeName>
</protein>
<comment type="similarity">
    <text evidence="3">Belongs to the villin/gelsolin family.</text>
</comment>
<evidence type="ECO:0000256" key="11">
    <source>
        <dbReference type="ARBA" id="ARBA00023212"/>
    </source>
</evidence>
<evidence type="ECO:0000313" key="17">
    <source>
        <dbReference type="Proteomes" id="UP000233556"/>
    </source>
</evidence>
<evidence type="ECO:0000256" key="2">
    <source>
        <dbReference type="ARBA" id="ARBA00004245"/>
    </source>
</evidence>
<dbReference type="Gene3D" id="3.40.20.10">
    <property type="entry name" value="Severin"/>
    <property type="match status" value="1"/>
</dbReference>
<dbReference type="GO" id="GO:0005546">
    <property type="term" value="F:phosphatidylinositol-4,5-bisphosphate binding"/>
    <property type="evidence" value="ECO:0007669"/>
    <property type="project" value="TreeGrafter"/>
</dbReference>
<dbReference type="GO" id="GO:0007417">
    <property type="term" value="P:central nervous system development"/>
    <property type="evidence" value="ECO:0007669"/>
    <property type="project" value="TreeGrafter"/>
</dbReference>
<evidence type="ECO:0000256" key="6">
    <source>
        <dbReference type="ARBA" id="ARBA00022490"/>
    </source>
</evidence>
<organism evidence="16 17">
    <name type="scientific">Limosa lapponica baueri</name>
    <dbReference type="NCBI Taxonomy" id="1758121"/>
    <lineage>
        <taxon>Eukaryota</taxon>
        <taxon>Metazoa</taxon>
        <taxon>Chordata</taxon>
        <taxon>Craniata</taxon>
        <taxon>Vertebrata</taxon>
        <taxon>Euteleostomi</taxon>
        <taxon>Archelosauria</taxon>
        <taxon>Archosauria</taxon>
        <taxon>Dinosauria</taxon>
        <taxon>Saurischia</taxon>
        <taxon>Theropoda</taxon>
        <taxon>Coelurosauria</taxon>
        <taxon>Aves</taxon>
        <taxon>Neognathae</taxon>
        <taxon>Neoaves</taxon>
        <taxon>Charadriiformes</taxon>
        <taxon>Scolopacidae</taxon>
        <taxon>Limosa</taxon>
    </lineage>
</organism>
<evidence type="ECO:0000256" key="7">
    <source>
        <dbReference type="ARBA" id="ARBA00022737"/>
    </source>
</evidence>
<dbReference type="OrthoDB" id="6375767at2759"/>
<dbReference type="AlphaFoldDB" id="A0A2I0T215"/>
<keyword evidence="6" id="KW-0963">Cytoplasm</keyword>
<dbReference type="InterPro" id="IPR036180">
    <property type="entry name" value="Gelsolin-like_dom_sf"/>
</dbReference>
<dbReference type="InterPro" id="IPR029006">
    <property type="entry name" value="ADF-H/Gelsolin-like_dom_sf"/>
</dbReference>
<dbReference type="GO" id="GO:0005737">
    <property type="term" value="C:cytoplasm"/>
    <property type="evidence" value="ECO:0007669"/>
    <property type="project" value="TreeGrafter"/>
</dbReference>
<name>A0A2I0T215_LIMLA</name>
<keyword evidence="17" id="KW-1185">Reference proteome</keyword>
<keyword evidence="7" id="KW-0677">Repeat</keyword>
<evidence type="ECO:0000256" key="5">
    <source>
        <dbReference type="ARBA" id="ARBA00022467"/>
    </source>
</evidence>
<feature type="compositionally biased region" description="Basic and acidic residues" evidence="14">
    <location>
        <begin position="125"/>
        <end position="138"/>
    </location>
</feature>
<reference evidence="17" key="2">
    <citation type="submission" date="2017-12" db="EMBL/GenBank/DDBJ databases">
        <title>Genome sequence of the Bar-tailed Godwit (Limosa lapponica baueri).</title>
        <authorList>
            <person name="Lima N.C.B."/>
            <person name="Parody-Merino A.M."/>
            <person name="Battley P.F."/>
            <person name="Fidler A.E."/>
            <person name="Prosdocimi F."/>
        </authorList>
    </citation>
    <scope>NUCLEOTIDE SEQUENCE [LARGE SCALE GENOMIC DNA]</scope>
</reference>
<dbReference type="Pfam" id="PF00626">
    <property type="entry name" value="Gelsolin"/>
    <property type="match status" value="1"/>
</dbReference>
<evidence type="ECO:0000256" key="4">
    <source>
        <dbReference type="ARBA" id="ARBA00014288"/>
    </source>
</evidence>
<accession>A0A2I0T215</accession>
<dbReference type="GO" id="GO:0002102">
    <property type="term" value="C:podosome"/>
    <property type="evidence" value="ECO:0007669"/>
    <property type="project" value="UniProtKB-SubCell"/>
</dbReference>
<evidence type="ECO:0000256" key="9">
    <source>
        <dbReference type="ARBA" id="ARBA00022949"/>
    </source>
</evidence>
<evidence type="ECO:0000259" key="15">
    <source>
        <dbReference type="Pfam" id="PF00626"/>
    </source>
</evidence>
<evidence type="ECO:0000256" key="10">
    <source>
        <dbReference type="ARBA" id="ARBA00023203"/>
    </source>
</evidence>
<comment type="subcellular location">
    <subcellularLocation>
        <location evidence="1">Cell projection</location>
        <location evidence="1">Podosome</location>
    </subcellularLocation>
    <subcellularLocation>
        <location evidence="2">Cytoplasm</location>
        <location evidence="2">Cytoskeleton</location>
    </subcellularLocation>
</comment>
<dbReference type="Proteomes" id="UP000233556">
    <property type="component" value="Unassembled WGS sequence"/>
</dbReference>
<evidence type="ECO:0000256" key="12">
    <source>
        <dbReference type="ARBA" id="ARBA00023273"/>
    </source>
</evidence>
<keyword evidence="10" id="KW-0009">Actin-binding</keyword>
<keyword evidence="9" id="KW-0965">Cell junction</keyword>
<proteinExistence type="inferred from homology"/>
<feature type="region of interest" description="Disordered" evidence="14">
    <location>
        <begin position="115"/>
        <end position="155"/>
    </location>
</feature>
<dbReference type="GO" id="GO:0051015">
    <property type="term" value="F:actin filament binding"/>
    <property type="evidence" value="ECO:0007669"/>
    <property type="project" value="InterPro"/>
</dbReference>
<keyword evidence="5" id="KW-0117">Actin capping</keyword>
<sequence length="155" mass="17430">MPKGAWLKDILFLQGLRAHCPLPCIVILLFYPGKDANPQERKAAMKNAEQFIQQMNYPANTQIQVLPEGGETPIFKQFFKDWKDKDQSDGFGKVYVTERVAKIEQVEFDATKLHESPQMAAQHNMVDDGSGKVEKVEGQESQPSALAHSAVIKEE</sequence>
<dbReference type="GO" id="GO:0008154">
    <property type="term" value="P:actin polymerization or depolymerization"/>
    <property type="evidence" value="ECO:0007669"/>
    <property type="project" value="TreeGrafter"/>
</dbReference>
<reference evidence="17" key="1">
    <citation type="submission" date="2017-11" db="EMBL/GenBank/DDBJ databases">
        <authorList>
            <person name="Lima N.C."/>
            <person name="Parody-Merino A.M."/>
            <person name="Battley P.F."/>
            <person name="Fidler A.E."/>
            <person name="Prosdocimi F."/>
        </authorList>
    </citation>
    <scope>NUCLEOTIDE SEQUENCE [LARGE SCALE GENOMIC DNA]</scope>
</reference>
<evidence type="ECO:0000256" key="8">
    <source>
        <dbReference type="ARBA" id="ARBA00022837"/>
    </source>
</evidence>
<keyword evidence="8" id="KW-0106">Calcium</keyword>
<feature type="domain" description="Gelsolin-like" evidence="15">
    <location>
        <begin position="28"/>
        <end position="75"/>
    </location>
</feature>
<dbReference type="GO" id="GO:0051016">
    <property type="term" value="P:barbed-end actin filament capping"/>
    <property type="evidence" value="ECO:0007669"/>
    <property type="project" value="TreeGrafter"/>
</dbReference>
<dbReference type="InterPro" id="IPR007122">
    <property type="entry name" value="Villin/Gelsolin"/>
</dbReference>
<dbReference type="PANTHER" id="PTHR11977:SF78">
    <property type="entry name" value="SCINDERIN"/>
    <property type="match status" value="1"/>
</dbReference>
<evidence type="ECO:0000256" key="13">
    <source>
        <dbReference type="ARBA" id="ARBA00030694"/>
    </source>
</evidence>
<dbReference type="GO" id="GO:0051014">
    <property type="term" value="P:actin filament severing"/>
    <property type="evidence" value="ECO:0007669"/>
    <property type="project" value="TreeGrafter"/>
</dbReference>
<dbReference type="SUPFAM" id="SSF82754">
    <property type="entry name" value="C-terminal, gelsolin-like domain of Sec23/24"/>
    <property type="match status" value="1"/>
</dbReference>
<evidence type="ECO:0000313" key="16">
    <source>
        <dbReference type="EMBL" id="PKU27835.1"/>
    </source>
</evidence>
<dbReference type="GO" id="GO:0030031">
    <property type="term" value="P:cell projection assembly"/>
    <property type="evidence" value="ECO:0007669"/>
    <property type="project" value="TreeGrafter"/>
</dbReference>
<keyword evidence="11" id="KW-0206">Cytoskeleton</keyword>
<keyword evidence="12" id="KW-0966">Cell projection</keyword>
<evidence type="ECO:0000256" key="1">
    <source>
        <dbReference type="ARBA" id="ARBA00004188"/>
    </source>
</evidence>
<dbReference type="PANTHER" id="PTHR11977">
    <property type="entry name" value="VILLIN"/>
    <property type="match status" value="1"/>
</dbReference>
<evidence type="ECO:0000256" key="14">
    <source>
        <dbReference type="SAM" id="MobiDB-lite"/>
    </source>
</evidence>
<dbReference type="InterPro" id="IPR007123">
    <property type="entry name" value="Gelsolin-like_dom"/>
</dbReference>
<dbReference type="SMART" id="SM00262">
    <property type="entry name" value="GEL"/>
    <property type="match status" value="1"/>
</dbReference>
<dbReference type="EMBL" id="KZ524071">
    <property type="protein sequence ID" value="PKU27835.1"/>
    <property type="molecule type" value="Genomic_DNA"/>
</dbReference>
<evidence type="ECO:0000256" key="3">
    <source>
        <dbReference type="ARBA" id="ARBA00008418"/>
    </source>
</evidence>